<feature type="domain" description="WCX" evidence="2">
    <location>
        <begin position="255"/>
        <end position="330"/>
    </location>
</feature>
<dbReference type="PANTHER" id="PTHR34580:SF9">
    <property type="entry name" value="SLL5097 PROTEIN"/>
    <property type="match status" value="1"/>
</dbReference>
<dbReference type="InterPro" id="IPR051534">
    <property type="entry name" value="CBASS_pafABC_assoc_protein"/>
</dbReference>
<name>A0A953LCN9_9BACT</name>
<dbReference type="RefSeq" id="WP_222579527.1">
    <property type="nucleotide sequence ID" value="NZ_JAHVHU010000007.1"/>
</dbReference>
<proteinExistence type="predicted"/>
<dbReference type="Pfam" id="PF13280">
    <property type="entry name" value="WYL"/>
    <property type="match status" value="1"/>
</dbReference>
<dbReference type="PROSITE" id="PS52050">
    <property type="entry name" value="WYL"/>
    <property type="match status" value="1"/>
</dbReference>
<dbReference type="PANTHER" id="PTHR34580">
    <property type="match status" value="1"/>
</dbReference>
<evidence type="ECO:0000313" key="3">
    <source>
        <dbReference type="EMBL" id="MBY5957989.1"/>
    </source>
</evidence>
<comment type="caution">
    <text evidence="3">The sequence shown here is derived from an EMBL/GenBank/DDBJ whole genome shotgun (WGS) entry which is preliminary data.</text>
</comment>
<dbReference type="Pfam" id="PF25583">
    <property type="entry name" value="WCX"/>
    <property type="match status" value="1"/>
</dbReference>
<organism evidence="3 4">
    <name type="scientific">Membranihabitans marinus</name>
    <dbReference type="NCBI Taxonomy" id="1227546"/>
    <lineage>
        <taxon>Bacteria</taxon>
        <taxon>Pseudomonadati</taxon>
        <taxon>Bacteroidota</taxon>
        <taxon>Saprospiria</taxon>
        <taxon>Saprospirales</taxon>
        <taxon>Saprospiraceae</taxon>
        <taxon>Membranihabitans</taxon>
    </lineage>
</organism>
<evidence type="ECO:0000313" key="4">
    <source>
        <dbReference type="Proteomes" id="UP000753961"/>
    </source>
</evidence>
<protein>
    <submittedName>
        <fullName evidence="3">WYL domain-containing protein</fullName>
    </submittedName>
</protein>
<dbReference type="InterPro" id="IPR026881">
    <property type="entry name" value="WYL_dom"/>
</dbReference>
<reference evidence="3" key="1">
    <citation type="submission" date="2021-06" db="EMBL/GenBank/DDBJ databases">
        <title>44 bacteria genomes isolated from Dapeng, Shenzhen.</title>
        <authorList>
            <person name="Zheng W."/>
            <person name="Yu S."/>
            <person name="Huang Y."/>
        </authorList>
    </citation>
    <scope>NUCLEOTIDE SEQUENCE</scope>
    <source>
        <strain evidence="3">DP5N28-2</strain>
    </source>
</reference>
<dbReference type="InterPro" id="IPR057727">
    <property type="entry name" value="WCX_dom"/>
</dbReference>
<dbReference type="Proteomes" id="UP000753961">
    <property type="component" value="Unassembled WGS sequence"/>
</dbReference>
<evidence type="ECO:0000259" key="1">
    <source>
        <dbReference type="Pfam" id="PF13280"/>
    </source>
</evidence>
<dbReference type="EMBL" id="JAHVHU010000007">
    <property type="protein sequence ID" value="MBY5957989.1"/>
    <property type="molecule type" value="Genomic_DNA"/>
</dbReference>
<gene>
    <name evidence="3" type="ORF">KUV50_07605</name>
</gene>
<evidence type="ECO:0000259" key="2">
    <source>
        <dbReference type="Pfam" id="PF25583"/>
    </source>
</evidence>
<keyword evidence="4" id="KW-1185">Reference proteome</keyword>
<feature type="domain" description="WYL" evidence="1">
    <location>
        <begin position="162"/>
        <end position="223"/>
    </location>
</feature>
<accession>A0A953LCN9</accession>
<sequence>MPLNKNQQIRAQILDGCLSNVIKWYSIDDLLHHVNNYLVQEVGGEPISRRTLYTDLERLQDPDLYGADLEKKTIDRKVYYRYREKGFSIKNSPMTPQQLTELQHILLSLERVSNFPFGAWLDALRENEHLPFIDPSNEKALIGIEHNPDLTGMDEFFVGAFQAVVNKQVLSIDYRDFAGAHYSYIFHPYYLKQYNQRWFLIGRQEAEPDTIWNLAIDRIQNLTPVQHYFFPSRIDFDDYFYDIIGVTHQADSQLEKILLRFSDETLPYVITKPLHPSQKTRKNGAETLIQITIKPNYEFYSVIRSFGKNVEILEPDSVRQTFVQEIKEALDLYARP</sequence>
<dbReference type="AlphaFoldDB" id="A0A953LCN9"/>